<keyword evidence="4" id="KW-1185">Reference proteome</keyword>
<dbReference type="InterPro" id="IPR056124">
    <property type="entry name" value="DUF7707"/>
</dbReference>
<dbReference type="Proteomes" id="UP000829685">
    <property type="component" value="Unassembled WGS sequence"/>
</dbReference>
<evidence type="ECO:0000259" key="2">
    <source>
        <dbReference type="Pfam" id="PF24808"/>
    </source>
</evidence>
<proteinExistence type="predicted"/>
<comment type="caution">
    <text evidence="3">The sequence shown here is derived from an EMBL/GenBank/DDBJ whole genome shotgun (WGS) entry which is preliminary data.</text>
</comment>
<feature type="region of interest" description="Disordered" evidence="1">
    <location>
        <begin position="218"/>
        <end position="257"/>
    </location>
</feature>
<dbReference type="AlphaFoldDB" id="A0A9P9WJE8"/>
<gene>
    <name evidence="3" type="ORF">JX265_007832</name>
</gene>
<dbReference type="EMBL" id="JAFIMR010000020">
    <property type="protein sequence ID" value="KAI1866531.1"/>
    <property type="molecule type" value="Genomic_DNA"/>
</dbReference>
<dbReference type="PANTHER" id="PTHR38118">
    <property type="entry name" value="ANCHORED CELL WALL PROTEIN 11-RELATED"/>
    <property type="match status" value="1"/>
</dbReference>
<protein>
    <recommendedName>
        <fullName evidence="2">DUF7707 domain-containing protein</fullName>
    </recommendedName>
</protein>
<feature type="domain" description="DUF7707" evidence="2">
    <location>
        <begin position="122"/>
        <end position="221"/>
    </location>
</feature>
<accession>A0A9P9WJE8</accession>
<sequence>MQQLSGSSLALGAWRHGGMGMGMQGASDPGRVSDHNRNNVSPPSASSRSQSPSFSGTLQASFRDNLHLQQSPLCRAFILDPPPAVPASSSSAITTGSMFSHQVAVVALSALALVSAGNSTFSINPSAVPLSTRAAWCTSETNVCTAVCNNSPSEISCDPATLDYECSCNDGTTPDMNEYKESLPFHICQEAFTECITQTVGNAAGQRNCTTSISDKCGTKNATDSSASTPSTTTAASSSGTATAASSSKAATSSTSKAGAMPTNIQHIGNGAAAVAVGLLAYML</sequence>
<evidence type="ECO:0000256" key="1">
    <source>
        <dbReference type="SAM" id="MobiDB-lite"/>
    </source>
</evidence>
<feature type="compositionally biased region" description="Low complexity" evidence="1">
    <location>
        <begin position="222"/>
        <end position="257"/>
    </location>
</feature>
<organism evidence="3 4">
    <name type="scientific">Neoarthrinium moseri</name>
    <dbReference type="NCBI Taxonomy" id="1658444"/>
    <lineage>
        <taxon>Eukaryota</taxon>
        <taxon>Fungi</taxon>
        <taxon>Dikarya</taxon>
        <taxon>Ascomycota</taxon>
        <taxon>Pezizomycotina</taxon>
        <taxon>Sordariomycetes</taxon>
        <taxon>Xylariomycetidae</taxon>
        <taxon>Amphisphaeriales</taxon>
        <taxon>Apiosporaceae</taxon>
        <taxon>Neoarthrinium</taxon>
    </lineage>
</organism>
<name>A0A9P9WJE8_9PEZI</name>
<evidence type="ECO:0000313" key="4">
    <source>
        <dbReference type="Proteomes" id="UP000829685"/>
    </source>
</evidence>
<dbReference type="PANTHER" id="PTHR38118:SF3">
    <property type="entry name" value="ANCHORED CELL WALL PROTEIN 11"/>
    <property type="match status" value="1"/>
</dbReference>
<reference evidence="3" key="1">
    <citation type="submission" date="2021-03" db="EMBL/GenBank/DDBJ databases">
        <title>Revisited historic fungal species revealed as producer of novel bioactive compounds through whole genome sequencing and comparative genomics.</title>
        <authorList>
            <person name="Vignolle G.A."/>
            <person name="Hochenegger N."/>
            <person name="Mach R.L."/>
            <person name="Mach-Aigner A.R."/>
            <person name="Javad Rahimi M."/>
            <person name="Salim K.A."/>
            <person name="Chan C.M."/>
            <person name="Lim L.B.L."/>
            <person name="Cai F."/>
            <person name="Druzhinina I.S."/>
            <person name="U'Ren J.M."/>
            <person name="Derntl C."/>
        </authorList>
    </citation>
    <scope>NUCLEOTIDE SEQUENCE</scope>
    <source>
        <strain evidence="3">TUCIM 5799</strain>
    </source>
</reference>
<dbReference type="Pfam" id="PF24808">
    <property type="entry name" value="DUF7707"/>
    <property type="match status" value="1"/>
</dbReference>
<feature type="region of interest" description="Disordered" evidence="1">
    <location>
        <begin position="20"/>
        <end position="56"/>
    </location>
</feature>
<feature type="compositionally biased region" description="Low complexity" evidence="1">
    <location>
        <begin position="41"/>
        <end position="55"/>
    </location>
</feature>
<evidence type="ECO:0000313" key="3">
    <source>
        <dbReference type="EMBL" id="KAI1866531.1"/>
    </source>
</evidence>